<dbReference type="Proteomes" id="UP001383192">
    <property type="component" value="Unassembled WGS sequence"/>
</dbReference>
<protein>
    <recommendedName>
        <fullName evidence="4">F-box protein</fullName>
    </recommendedName>
</protein>
<dbReference type="EMBL" id="JAYKXP010000019">
    <property type="protein sequence ID" value="KAK7047659.1"/>
    <property type="molecule type" value="Genomic_DNA"/>
</dbReference>
<comment type="caution">
    <text evidence="2">The sequence shown here is derived from an EMBL/GenBank/DDBJ whole genome shotgun (WGS) entry which is preliminary data.</text>
</comment>
<evidence type="ECO:0008006" key="4">
    <source>
        <dbReference type="Google" id="ProtNLM"/>
    </source>
</evidence>
<gene>
    <name evidence="2" type="ORF">VNI00_006427</name>
</gene>
<organism evidence="2 3">
    <name type="scientific">Paramarasmius palmivorus</name>
    <dbReference type="NCBI Taxonomy" id="297713"/>
    <lineage>
        <taxon>Eukaryota</taxon>
        <taxon>Fungi</taxon>
        <taxon>Dikarya</taxon>
        <taxon>Basidiomycota</taxon>
        <taxon>Agaricomycotina</taxon>
        <taxon>Agaricomycetes</taxon>
        <taxon>Agaricomycetidae</taxon>
        <taxon>Agaricales</taxon>
        <taxon>Marasmiineae</taxon>
        <taxon>Marasmiaceae</taxon>
        <taxon>Paramarasmius</taxon>
    </lineage>
</organism>
<sequence>MSSEIPLEITEKIISSLWLSTLSPSHRVTFIKSSHLVSKTWNAVFSRVAARDVHILSDSHGLWFLDIFGGNSCLCYPLDHLCRSITFEHEYKYLLPGPEKNEQLLGRVINEILRVIFVSPDRLPHLRRIALLVKNFLTETIFEHHPFLHMPYQVRELDINFSYGEETNPLTIQAIKSRRSDKYNIPHGSLSFVKRLRVKGTSSGIAEELLGACGGKERLLVFEQDAWKEQRPFCPVILLPVYEDGSCSSDEDSGDEEEEEEFHDCEEEYGAEKGGNSWSGCEKLFMEDFSKDELSRLLLAFQRQLLTT</sequence>
<proteinExistence type="predicted"/>
<evidence type="ECO:0000313" key="3">
    <source>
        <dbReference type="Proteomes" id="UP001383192"/>
    </source>
</evidence>
<keyword evidence="3" id="KW-1185">Reference proteome</keyword>
<evidence type="ECO:0000256" key="1">
    <source>
        <dbReference type="SAM" id="MobiDB-lite"/>
    </source>
</evidence>
<feature type="compositionally biased region" description="Acidic residues" evidence="1">
    <location>
        <begin position="249"/>
        <end position="269"/>
    </location>
</feature>
<evidence type="ECO:0000313" key="2">
    <source>
        <dbReference type="EMBL" id="KAK7047659.1"/>
    </source>
</evidence>
<dbReference type="AlphaFoldDB" id="A0AAW0DB82"/>
<accession>A0AAW0DB82</accession>
<feature type="region of interest" description="Disordered" evidence="1">
    <location>
        <begin position="245"/>
        <end position="278"/>
    </location>
</feature>
<name>A0AAW0DB82_9AGAR</name>
<reference evidence="2 3" key="1">
    <citation type="submission" date="2024-01" db="EMBL/GenBank/DDBJ databases">
        <title>A draft genome for a cacao thread blight-causing isolate of Paramarasmius palmivorus.</title>
        <authorList>
            <person name="Baruah I.K."/>
            <person name="Bukari Y."/>
            <person name="Amoako-Attah I."/>
            <person name="Meinhardt L.W."/>
            <person name="Bailey B.A."/>
            <person name="Cohen S.P."/>
        </authorList>
    </citation>
    <scope>NUCLEOTIDE SEQUENCE [LARGE SCALE GENOMIC DNA]</scope>
    <source>
        <strain evidence="2 3">GH-12</strain>
    </source>
</reference>